<dbReference type="Proteomes" id="UP000582213">
    <property type="component" value="Unassembled WGS sequence"/>
</dbReference>
<dbReference type="AlphaFoldDB" id="A0A650CH32"/>
<organism evidence="2 3">
    <name type="scientific">Sulfurisphaera ohwakuensis</name>
    <dbReference type="NCBI Taxonomy" id="69656"/>
    <lineage>
        <taxon>Archaea</taxon>
        <taxon>Thermoproteota</taxon>
        <taxon>Thermoprotei</taxon>
        <taxon>Sulfolobales</taxon>
        <taxon>Sulfolobaceae</taxon>
        <taxon>Sulfurisphaera</taxon>
    </lineage>
</organism>
<keyword evidence="3" id="KW-1185">Reference proteome</keyword>
<protein>
    <submittedName>
        <fullName evidence="2">Uncharacterized protein</fullName>
    </submittedName>
</protein>
<dbReference type="RefSeq" id="WP_156014400.1">
    <property type="nucleotide sequence ID" value="NZ_CP045484.1"/>
</dbReference>
<reference evidence="1 4" key="2">
    <citation type="submission" date="2020-08" db="EMBL/GenBank/DDBJ databases">
        <title>Genomic Encyclopedia of Type Strains, Phase IV (KMG-IV): sequencing the most valuable type-strain genomes for metagenomic binning, comparative biology and taxonomic classification.</title>
        <authorList>
            <person name="Goeker M."/>
        </authorList>
    </citation>
    <scope>NUCLEOTIDE SEQUENCE [LARGE SCALE GENOMIC DNA]</scope>
    <source>
        <strain evidence="1 4">DSM 12421</strain>
    </source>
</reference>
<evidence type="ECO:0000313" key="1">
    <source>
        <dbReference type="EMBL" id="MBB5254258.1"/>
    </source>
</evidence>
<accession>A0A650CH32</accession>
<gene>
    <name evidence="2" type="ORF">D1869_06345</name>
    <name evidence="1" type="ORF">HNQ62_002031</name>
</gene>
<sequence length="88" mass="9624">MRKELLSLTFLALLLIPALSILPSAQTYPNTWVVAFYPGSYPSGTSEQSYNSFAVNFSNPFPATYNATNYAGFVETVTLDSDLGYLAI</sequence>
<dbReference type="Proteomes" id="UP000427373">
    <property type="component" value="Chromosome"/>
</dbReference>
<dbReference type="KEGG" id="soh:D1869_06345"/>
<evidence type="ECO:0000313" key="2">
    <source>
        <dbReference type="EMBL" id="QGR16847.1"/>
    </source>
</evidence>
<dbReference type="GeneID" id="42800849"/>
<evidence type="ECO:0000313" key="3">
    <source>
        <dbReference type="Proteomes" id="UP000427373"/>
    </source>
</evidence>
<evidence type="ECO:0000313" key="4">
    <source>
        <dbReference type="Proteomes" id="UP000582213"/>
    </source>
</evidence>
<dbReference type="OrthoDB" id="382485at2157"/>
<reference evidence="2 3" key="1">
    <citation type="submission" date="2019-10" db="EMBL/GenBank/DDBJ databases">
        <title>Genome Sequences from Six Type Strain Members of the Archaeal Family Sulfolobaceae: Acidianus ambivalens, Acidianus infernus, Metallosphaera prunae, Stygiolobus azoricus, Sulfolobus metallicus, and Sulfurisphaera ohwakuensis.</title>
        <authorList>
            <person name="Counts J.A."/>
            <person name="Kelly R.M."/>
        </authorList>
    </citation>
    <scope>NUCLEOTIDE SEQUENCE [LARGE SCALE GENOMIC DNA]</scope>
    <source>
        <strain evidence="2 3">TA-1</strain>
    </source>
</reference>
<name>A0A650CH32_SULOH</name>
<dbReference type="EMBL" id="JACHFY010000012">
    <property type="protein sequence ID" value="MBB5254258.1"/>
    <property type="molecule type" value="Genomic_DNA"/>
</dbReference>
<proteinExistence type="predicted"/>
<dbReference type="EMBL" id="CP045484">
    <property type="protein sequence ID" value="QGR16847.1"/>
    <property type="molecule type" value="Genomic_DNA"/>
</dbReference>